<dbReference type="AlphaFoldDB" id="A0A401U777"/>
<evidence type="ECO:0000256" key="4">
    <source>
        <dbReference type="ARBA" id="ARBA00022801"/>
    </source>
</evidence>
<dbReference type="Gene3D" id="3.40.630.10">
    <property type="entry name" value="Zn peptidases"/>
    <property type="match status" value="1"/>
</dbReference>
<dbReference type="OrthoDB" id="9758209at2"/>
<evidence type="ECO:0000256" key="7">
    <source>
        <dbReference type="PROSITE-ProRule" id="PRU01379"/>
    </source>
</evidence>
<dbReference type="CDD" id="cd06238">
    <property type="entry name" value="M14-like"/>
    <property type="match status" value="1"/>
</dbReference>
<dbReference type="GO" id="GO:0008270">
    <property type="term" value="F:zinc ion binding"/>
    <property type="evidence" value="ECO:0007669"/>
    <property type="project" value="InterPro"/>
</dbReference>
<dbReference type="PANTHER" id="PTHR11705:SF143">
    <property type="entry name" value="SLL0236 PROTEIN"/>
    <property type="match status" value="1"/>
</dbReference>
<name>A0A401U777_9BACT</name>
<evidence type="ECO:0000256" key="8">
    <source>
        <dbReference type="SAM" id="SignalP"/>
    </source>
</evidence>
<evidence type="ECO:0000259" key="9">
    <source>
        <dbReference type="PROSITE" id="PS52035"/>
    </source>
</evidence>
<evidence type="ECO:0000256" key="1">
    <source>
        <dbReference type="ARBA" id="ARBA00001947"/>
    </source>
</evidence>
<dbReference type="GO" id="GO:0004181">
    <property type="term" value="F:metallocarboxypeptidase activity"/>
    <property type="evidence" value="ECO:0007669"/>
    <property type="project" value="InterPro"/>
</dbReference>
<comment type="caution">
    <text evidence="10">The sequence shown here is derived from an EMBL/GenBank/DDBJ whole genome shotgun (WGS) entry which is preliminary data.</text>
</comment>
<dbReference type="EMBL" id="BHXQ01000002">
    <property type="protein sequence ID" value="GCC50752.1"/>
    <property type="molecule type" value="Genomic_DNA"/>
</dbReference>
<comment type="similarity">
    <text evidence="2 7">Belongs to the peptidase M14 family.</text>
</comment>
<keyword evidence="5" id="KW-0862">Zinc</keyword>
<evidence type="ECO:0000313" key="11">
    <source>
        <dbReference type="Proteomes" id="UP000288227"/>
    </source>
</evidence>
<dbReference type="InterPro" id="IPR029062">
    <property type="entry name" value="Class_I_gatase-like"/>
</dbReference>
<dbReference type="GO" id="GO:0006508">
    <property type="term" value="P:proteolysis"/>
    <property type="evidence" value="ECO:0007669"/>
    <property type="project" value="UniProtKB-KW"/>
</dbReference>
<dbReference type="PROSITE" id="PS52035">
    <property type="entry name" value="PEPTIDASE_M14"/>
    <property type="match status" value="1"/>
</dbReference>
<dbReference type="InterPro" id="IPR000834">
    <property type="entry name" value="Peptidase_M14"/>
</dbReference>
<dbReference type="SMART" id="SM00631">
    <property type="entry name" value="Zn_pept"/>
    <property type="match status" value="1"/>
</dbReference>
<evidence type="ECO:0000313" key="10">
    <source>
        <dbReference type="EMBL" id="GCC50752.1"/>
    </source>
</evidence>
<keyword evidence="10" id="KW-0121">Carboxypeptidase</keyword>
<sequence>MKKLLTVLFTFIIGLTYAQSVKSPDEFLGYTLGDRYTRHHEMIDYFRYVDAQLSNVQITQYGKTYEDRPLIYTIITSQENFAKLEDIRMDNLKRTGLASGTPSANKIAIVWMSYNVHGNEASGMEAALKTLHELVSTTRGQEYLKNTVVIMDPCINPDGRDRFTNFNNQYINVIPNSSSDAAENNEPWPRGRANHYLFDLNRDWAWLQQTESQARLKAYNQWMPHIHVDFHEQGFNSPYYFAPAAEPFHAVITNWQREFQTTIGKNNAKYFDEKSWLFFTKENFDLLYPSYGDTYPTYNGAIGMTYEQGGQRGVSIMTREGVPLTLEQRLLHHHTTGMSTVEVASKNAIKLVDEFEKYFKENLSNPFGTYKSYVIKADNNTDKIEELTSWMDKHAINYGFVGSSKAGKGFDYQTQTQGTFTLNAEDIVVNTFQPKSRFITTVFEPQSKLSDSVTYDITAWNLFYAYNLKGYALTERLNAGKAYEKKKTDAPAITNAYAYIFKYESVKDAEFLSELLKRNFRVRIAQQAFTVNGNAFNAGTIIVTKTNNEGIIDFDKVVQTLATNYKRTLYTSTTGFVDKGKDFGSSEVAYLETPKVAMLMGDGSSSLSAGEVWHYFEQQLHYPLTQIRTNQLKRTDLDQYNVLIVPEGYYDIFDDAQLERINTWVSAGGKLIVIGDALESFSDKKGFSLKHYKNDEAKKAIEKLDEEWKKKDGLIRYEDAERKNISENISGAIYKIAVDNSHPLAFGLGNHYFTLKTNTIRYDFMEDAWNVGVLKGNAKPVQGFAGYKANKKMDNTLSFGVQQKGRGNIVYFVDNPLFRCFWEQGKFVFGNAVFMVL</sequence>
<dbReference type="SUPFAM" id="SSF53187">
    <property type="entry name" value="Zn-dependent exopeptidases"/>
    <property type="match status" value="1"/>
</dbReference>
<keyword evidence="4" id="KW-0378">Hydrolase</keyword>
<comment type="caution">
    <text evidence="7">Lacks conserved residue(s) required for the propagation of feature annotation.</text>
</comment>
<feature type="signal peptide" evidence="8">
    <location>
        <begin position="1"/>
        <end position="18"/>
    </location>
</feature>
<accession>A0A401U777</accession>
<keyword evidence="11" id="KW-1185">Reference proteome</keyword>
<organism evidence="10 11">
    <name type="scientific">Chryseotalea sanaruensis</name>
    <dbReference type="NCBI Taxonomy" id="2482724"/>
    <lineage>
        <taxon>Bacteria</taxon>
        <taxon>Pseudomonadati</taxon>
        <taxon>Bacteroidota</taxon>
        <taxon>Cytophagia</taxon>
        <taxon>Cytophagales</taxon>
        <taxon>Chryseotaleaceae</taxon>
        <taxon>Chryseotalea</taxon>
    </lineage>
</organism>
<gene>
    <name evidence="10" type="ORF">SanaruYs_09700</name>
</gene>
<evidence type="ECO:0000256" key="2">
    <source>
        <dbReference type="ARBA" id="ARBA00005988"/>
    </source>
</evidence>
<dbReference type="SUPFAM" id="SSF52317">
    <property type="entry name" value="Class I glutamine amidotransferase-like"/>
    <property type="match status" value="1"/>
</dbReference>
<keyword evidence="6" id="KW-0482">Metalloprotease</keyword>
<evidence type="ECO:0000256" key="3">
    <source>
        <dbReference type="ARBA" id="ARBA00022670"/>
    </source>
</evidence>
<dbReference type="GO" id="GO:0005615">
    <property type="term" value="C:extracellular space"/>
    <property type="evidence" value="ECO:0007669"/>
    <property type="project" value="TreeGrafter"/>
</dbReference>
<dbReference type="CDD" id="cd03143">
    <property type="entry name" value="A4_beta-galactosidase_middle_domain"/>
    <property type="match status" value="1"/>
</dbReference>
<dbReference type="Gene3D" id="3.40.50.880">
    <property type="match status" value="1"/>
</dbReference>
<comment type="cofactor">
    <cofactor evidence="1">
        <name>Zn(2+)</name>
        <dbReference type="ChEBI" id="CHEBI:29105"/>
    </cofactor>
</comment>
<evidence type="ECO:0000256" key="5">
    <source>
        <dbReference type="ARBA" id="ARBA00022833"/>
    </source>
</evidence>
<dbReference type="Proteomes" id="UP000288227">
    <property type="component" value="Unassembled WGS sequence"/>
</dbReference>
<dbReference type="Pfam" id="PF00246">
    <property type="entry name" value="Peptidase_M14"/>
    <property type="match status" value="1"/>
</dbReference>
<dbReference type="PANTHER" id="PTHR11705">
    <property type="entry name" value="PROTEASE FAMILY M14 CARBOXYPEPTIDASE A,B"/>
    <property type="match status" value="1"/>
</dbReference>
<protein>
    <submittedName>
        <fullName evidence="10">Zinc carboxypeptidase</fullName>
    </submittedName>
</protein>
<keyword evidence="3" id="KW-0645">Protease</keyword>
<feature type="domain" description="Peptidase M14" evidence="9">
    <location>
        <begin position="35"/>
        <end position="341"/>
    </location>
</feature>
<proteinExistence type="inferred from homology"/>
<dbReference type="RefSeq" id="WP_127121420.1">
    <property type="nucleotide sequence ID" value="NZ_BHXQ01000002.1"/>
</dbReference>
<evidence type="ECO:0000256" key="6">
    <source>
        <dbReference type="ARBA" id="ARBA00023049"/>
    </source>
</evidence>
<keyword evidence="8" id="KW-0732">Signal</keyword>
<reference evidence="10 11" key="1">
    <citation type="submission" date="2018-11" db="EMBL/GenBank/DDBJ databases">
        <title>Chryseotalea sanarue gen. nov., sp., nov., a member of the family Cytophagaceae, isolated from a brackish lake in Hamamatsu Japan.</title>
        <authorList>
            <person name="Maejima Y."/>
            <person name="Iino T."/>
            <person name="Muraguchi Y."/>
            <person name="Fukuda K."/>
            <person name="Ohkuma M."/>
            <person name="Moriuchi R."/>
            <person name="Dohra H."/>
            <person name="Kimbara K."/>
            <person name="Shintani M."/>
        </authorList>
    </citation>
    <scope>NUCLEOTIDE SEQUENCE [LARGE SCALE GENOMIC DNA]</scope>
    <source>
        <strain evidence="10 11">Ys</strain>
    </source>
</reference>
<feature type="chain" id="PRO_5019478906" evidence="8">
    <location>
        <begin position="19"/>
        <end position="837"/>
    </location>
</feature>